<dbReference type="Gene3D" id="3.10.520.10">
    <property type="entry name" value="ApbE-like domains"/>
    <property type="match status" value="2"/>
</dbReference>
<organism evidence="11 12">
    <name type="scientific">Luteimicrobium xylanilyticum</name>
    <dbReference type="NCBI Taxonomy" id="1133546"/>
    <lineage>
        <taxon>Bacteria</taxon>
        <taxon>Bacillati</taxon>
        <taxon>Actinomycetota</taxon>
        <taxon>Actinomycetes</taxon>
        <taxon>Micrococcales</taxon>
        <taxon>Luteimicrobium</taxon>
    </lineage>
</organism>
<evidence type="ECO:0000256" key="6">
    <source>
        <dbReference type="ARBA" id="ARBA00022723"/>
    </source>
</evidence>
<comment type="catalytic activity">
    <reaction evidence="10">
        <text>L-threonyl-[protein] + FAD = FMN-L-threonyl-[protein] + AMP + H(+)</text>
        <dbReference type="Rhea" id="RHEA:36847"/>
        <dbReference type="Rhea" id="RHEA-COMP:11060"/>
        <dbReference type="Rhea" id="RHEA-COMP:11061"/>
        <dbReference type="ChEBI" id="CHEBI:15378"/>
        <dbReference type="ChEBI" id="CHEBI:30013"/>
        <dbReference type="ChEBI" id="CHEBI:57692"/>
        <dbReference type="ChEBI" id="CHEBI:74257"/>
        <dbReference type="ChEBI" id="CHEBI:456215"/>
        <dbReference type="EC" id="2.7.1.180"/>
    </reaction>
</comment>
<dbReference type="PANTHER" id="PTHR30040:SF2">
    <property type="entry name" value="FAD:PROTEIN FMN TRANSFERASE"/>
    <property type="match status" value="1"/>
</dbReference>
<evidence type="ECO:0000256" key="4">
    <source>
        <dbReference type="ARBA" id="ARBA00022630"/>
    </source>
</evidence>
<dbReference type="PANTHER" id="PTHR30040">
    <property type="entry name" value="THIAMINE BIOSYNTHESIS LIPOPROTEIN APBE"/>
    <property type="match status" value="1"/>
</dbReference>
<comment type="cofactor">
    <cofactor evidence="1">
        <name>Mg(2+)</name>
        <dbReference type="ChEBI" id="CHEBI:18420"/>
    </cofactor>
</comment>
<keyword evidence="4" id="KW-0285">Flavoprotein</keyword>
<keyword evidence="8" id="KW-0460">Magnesium</keyword>
<dbReference type="InterPro" id="IPR003374">
    <property type="entry name" value="ApbE-like_sf"/>
</dbReference>
<keyword evidence="6" id="KW-0479">Metal-binding</keyword>
<evidence type="ECO:0000256" key="2">
    <source>
        <dbReference type="ARBA" id="ARBA00011955"/>
    </source>
</evidence>
<keyword evidence="7" id="KW-0274">FAD</keyword>
<name>A0A5P9Q630_9MICO</name>
<keyword evidence="5 11" id="KW-0808">Transferase</keyword>
<dbReference type="AlphaFoldDB" id="A0A5P9Q630"/>
<evidence type="ECO:0000256" key="1">
    <source>
        <dbReference type="ARBA" id="ARBA00001946"/>
    </source>
</evidence>
<dbReference type="SUPFAM" id="SSF143631">
    <property type="entry name" value="ApbE-like"/>
    <property type="match status" value="1"/>
</dbReference>
<reference evidence="11 12" key="1">
    <citation type="submission" date="2019-10" db="EMBL/GenBank/DDBJ databases">
        <title>Genome sequence of Luteimicrobium xylanilyticum HY-24.</title>
        <authorList>
            <person name="Kim D.Y."/>
            <person name="Park H.-Y."/>
        </authorList>
    </citation>
    <scope>NUCLEOTIDE SEQUENCE [LARGE SCALE GENOMIC DNA]</scope>
    <source>
        <strain evidence="11 12">HY-24</strain>
    </source>
</reference>
<dbReference type="EC" id="2.7.1.180" evidence="2"/>
<dbReference type="InterPro" id="IPR024932">
    <property type="entry name" value="ApbE"/>
</dbReference>
<dbReference type="KEGG" id="lxl:KDY119_00344"/>
<dbReference type="RefSeq" id="WP_227994467.1">
    <property type="nucleotide sequence ID" value="NZ_BAABIH010000013.1"/>
</dbReference>
<dbReference type="GO" id="GO:0016740">
    <property type="term" value="F:transferase activity"/>
    <property type="evidence" value="ECO:0007669"/>
    <property type="project" value="UniProtKB-KW"/>
</dbReference>
<evidence type="ECO:0000256" key="7">
    <source>
        <dbReference type="ARBA" id="ARBA00022827"/>
    </source>
</evidence>
<evidence type="ECO:0000256" key="3">
    <source>
        <dbReference type="ARBA" id="ARBA00016337"/>
    </source>
</evidence>
<evidence type="ECO:0000256" key="8">
    <source>
        <dbReference type="ARBA" id="ARBA00022842"/>
    </source>
</evidence>
<evidence type="ECO:0000256" key="10">
    <source>
        <dbReference type="ARBA" id="ARBA00048540"/>
    </source>
</evidence>
<dbReference type="Proteomes" id="UP000326702">
    <property type="component" value="Chromosome"/>
</dbReference>
<dbReference type="GO" id="GO:0046872">
    <property type="term" value="F:metal ion binding"/>
    <property type="evidence" value="ECO:0007669"/>
    <property type="project" value="UniProtKB-KW"/>
</dbReference>
<keyword evidence="12" id="KW-1185">Reference proteome</keyword>
<evidence type="ECO:0000313" key="12">
    <source>
        <dbReference type="Proteomes" id="UP000326702"/>
    </source>
</evidence>
<gene>
    <name evidence="11" type="primary">apbE</name>
    <name evidence="11" type="ORF">KDY119_00344</name>
</gene>
<accession>A0A5P9Q630</accession>
<sequence length="255" mass="26181">MRFLLTAMALPFSVDVPDAGTAAAAPGGEQVREAVARAFAVIRVAERRFSRHLPDSELSRLDRAELRLHDASPELLEVLTVAETFAQASGGAFGVERPDGHLDLDGVVKGWAAQRAADALAAAGVERFCLNAGGDVVVQGGRAPGVPWQVGVRSPWSTAETLVVLPVHDGAVATSGSYERGAHVRDARTGAPATALVSATVVADDLVTADVAVTTVVALGEDGVAWAQDELGCGVLALRADGTVVRSGLGLAHPA</sequence>
<evidence type="ECO:0000256" key="5">
    <source>
        <dbReference type="ARBA" id="ARBA00022679"/>
    </source>
</evidence>
<dbReference type="EMBL" id="CP045529">
    <property type="protein sequence ID" value="QFU96854.1"/>
    <property type="molecule type" value="Genomic_DNA"/>
</dbReference>
<dbReference type="Pfam" id="PF02424">
    <property type="entry name" value="ApbE"/>
    <property type="match status" value="2"/>
</dbReference>
<evidence type="ECO:0000313" key="11">
    <source>
        <dbReference type="EMBL" id="QFU96854.1"/>
    </source>
</evidence>
<protein>
    <recommendedName>
        <fullName evidence="3">FAD:protein FMN transferase</fullName>
        <ecNumber evidence="2">2.7.1.180</ecNumber>
    </recommendedName>
    <alternativeName>
        <fullName evidence="9">Flavin transferase</fullName>
    </alternativeName>
</protein>
<proteinExistence type="predicted"/>
<evidence type="ECO:0000256" key="9">
    <source>
        <dbReference type="ARBA" id="ARBA00031306"/>
    </source>
</evidence>